<dbReference type="EMBL" id="CAEZUT010000099">
    <property type="protein sequence ID" value="CAB4615833.1"/>
    <property type="molecule type" value="Genomic_DNA"/>
</dbReference>
<feature type="transmembrane region" description="Helical" evidence="6">
    <location>
        <begin position="347"/>
        <end position="367"/>
    </location>
</feature>
<evidence type="ECO:0000256" key="2">
    <source>
        <dbReference type="ARBA" id="ARBA00022475"/>
    </source>
</evidence>
<evidence type="ECO:0000256" key="1">
    <source>
        <dbReference type="ARBA" id="ARBA00004651"/>
    </source>
</evidence>
<feature type="transmembrane region" description="Helical" evidence="6">
    <location>
        <begin position="315"/>
        <end position="335"/>
    </location>
</feature>
<dbReference type="AlphaFoldDB" id="A0A6J6KGC3"/>
<dbReference type="CDD" id="cd06581">
    <property type="entry name" value="TM_PBP1_LivM_like"/>
    <property type="match status" value="1"/>
</dbReference>
<sequence>MKISLKRKSEKKSKKGSKSFDQAKWIRGFTIAAVSIWVFYAFIVDLLPYEVASFFQKWMPASTVNESLVWVICALGLNIVVGYAGLLDLGFVAFWAIGGYSAGWFMSDFFHQVNIHVGSTSPATQNGIHFSFWGVLIIGALICAAFGVIIGAPTLRLKSDYLALVTLGFGEIIPQIFYNGENIAGFNLSNGSKGISPIDNIGLFGKTLGPFDLDWKYLIFVCLAALMVFISLRIRSGRLGRAWLAIREDELAASMMGVPLMRSKLAAYAVGAFSGGIGGVAFATHVNGVFADRFSFAISIILLAMVVLGGMGNVWGVIVGALLIAWVNATGLPAFGDTVNNALGTNINFPSYNFLLFGGILIFMMLYKREGLLPESRLKELMHETDDATSNTGGH</sequence>
<dbReference type="Pfam" id="PF02653">
    <property type="entry name" value="BPD_transp_2"/>
    <property type="match status" value="1"/>
</dbReference>
<feature type="transmembrane region" description="Helical" evidence="6">
    <location>
        <begin position="215"/>
        <end position="234"/>
    </location>
</feature>
<dbReference type="EMBL" id="CAEZXU010000096">
    <property type="protein sequence ID" value="CAB4704275.1"/>
    <property type="molecule type" value="Genomic_DNA"/>
</dbReference>
<feature type="transmembrane region" description="Helical" evidence="6">
    <location>
        <begin position="265"/>
        <end position="284"/>
    </location>
</feature>
<comment type="subcellular location">
    <subcellularLocation>
        <location evidence="1">Cell membrane</location>
        <topology evidence="1">Multi-pass membrane protein</topology>
    </subcellularLocation>
</comment>
<feature type="transmembrane region" description="Helical" evidence="6">
    <location>
        <begin position="290"/>
        <end position="308"/>
    </location>
</feature>
<proteinExistence type="predicted"/>
<evidence type="ECO:0000256" key="3">
    <source>
        <dbReference type="ARBA" id="ARBA00022692"/>
    </source>
</evidence>
<gene>
    <name evidence="8" type="ORF">UFOPK1509_00493</name>
    <name evidence="9" type="ORF">UFOPK1854_00837</name>
    <name evidence="10" type="ORF">UFOPK2252_00198</name>
    <name evidence="11" type="ORF">UFOPK2592_00898</name>
    <name evidence="7" type="ORF">UFOPK4171_00630</name>
</gene>
<dbReference type="GO" id="GO:0015658">
    <property type="term" value="F:branched-chain amino acid transmembrane transporter activity"/>
    <property type="evidence" value="ECO:0007669"/>
    <property type="project" value="InterPro"/>
</dbReference>
<evidence type="ECO:0000313" key="11">
    <source>
        <dbReference type="EMBL" id="CAB4704275.1"/>
    </source>
</evidence>
<dbReference type="EMBL" id="CAEZWN010000009">
    <property type="protein sequence ID" value="CAB4648820.1"/>
    <property type="molecule type" value="Genomic_DNA"/>
</dbReference>
<dbReference type="PANTHER" id="PTHR30482">
    <property type="entry name" value="HIGH-AFFINITY BRANCHED-CHAIN AMINO ACID TRANSPORT SYSTEM PERMEASE"/>
    <property type="match status" value="1"/>
</dbReference>
<protein>
    <submittedName>
        <fullName evidence="10">Unannotated protein</fullName>
    </submittedName>
</protein>
<dbReference type="EMBL" id="CAEZSY010000056">
    <property type="protein sequence ID" value="CAB4553847.1"/>
    <property type="molecule type" value="Genomic_DNA"/>
</dbReference>
<dbReference type="PANTHER" id="PTHR30482:SF10">
    <property type="entry name" value="HIGH-AFFINITY BRANCHED-CHAIN AMINO ACID TRANSPORT PROTEIN BRAE"/>
    <property type="match status" value="1"/>
</dbReference>
<keyword evidence="4 6" id="KW-1133">Transmembrane helix</keyword>
<feature type="transmembrane region" description="Helical" evidence="6">
    <location>
        <begin position="67"/>
        <end position="86"/>
    </location>
</feature>
<name>A0A6J6KGC3_9ZZZZ</name>
<keyword evidence="3 6" id="KW-0812">Transmembrane</keyword>
<organism evidence="10">
    <name type="scientific">freshwater metagenome</name>
    <dbReference type="NCBI Taxonomy" id="449393"/>
    <lineage>
        <taxon>unclassified sequences</taxon>
        <taxon>metagenomes</taxon>
        <taxon>ecological metagenomes</taxon>
    </lineage>
</organism>
<evidence type="ECO:0000256" key="5">
    <source>
        <dbReference type="ARBA" id="ARBA00023136"/>
    </source>
</evidence>
<reference evidence="10" key="1">
    <citation type="submission" date="2020-05" db="EMBL/GenBank/DDBJ databases">
        <authorList>
            <person name="Chiriac C."/>
            <person name="Salcher M."/>
            <person name="Ghai R."/>
            <person name="Kavagutti S V."/>
        </authorList>
    </citation>
    <scope>NUCLEOTIDE SEQUENCE</scope>
</reference>
<evidence type="ECO:0000313" key="10">
    <source>
        <dbReference type="EMBL" id="CAB4648820.1"/>
    </source>
</evidence>
<evidence type="ECO:0000256" key="6">
    <source>
        <dbReference type="SAM" id="Phobius"/>
    </source>
</evidence>
<dbReference type="GO" id="GO:0005886">
    <property type="term" value="C:plasma membrane"/>
    <property type="evidence" value="ECO:0007669"/>
    <property type="project" value="UniProtKB-SubCell"/>
</dbReference>
<evidence type="ECO:0000256" key="4">
    <source>
        <dbReference type="ARBA" id="ARBA00022989"/>
    </source>
</evidence>
<feature type="transmembrane region" description="Helical" evidence="6">
    <location>
        <begin position="130"/>
        <end position="149"/>
    </location>
</feature>
<feature type="transmembrane region" description="Helical" evidence="6">
    <location>
        <begin position="161"/>
        <end position="178"/>
    </location>
</feature>
<keyword evidence="2" id="KW-1003">Cell membrane</keyword>
<dbReference type="InterPro" id="IPR001851">
    <property type="entry name" value="ABC_transp_permease"/>
</dbReference>
<feature type="transmembrane region" description="Helical" evidence="6">
    <location>
        <begin position="25"/>
        <end position="47"/>
    </location>
</feature>
<accession>A0A6J6KGC3</accession>
<dbReference type="EMBL" id="CAESAM010000048">
    <property type="protein sequence ID" value="CAB4339447.1"/>
    <property type="molecule type" value="Genomic_DNA"/>
</dbReference>
<feature type="transmembrane region" description="Helical" evidence="6">
    <location>
        <begin position="91"/>
        <end position="110"/>
    </location>
</feature>
<dbReference type="InterPro" id="IPR043428">
    <property type="entry name" value="LivM-like"/>
</dbReference>
<evidence type="ECO:0000313" key="9">
    <source>
        <dbReference type="EMBL" id="CAB4615833.1"/>
    </source>
</evidence>
<evidence type="ECO:0000313" key="8">
    <source>
        <dbReference type="EMBL" id="CAB4553847.1"/>
    </source>
</evidence>
<keyword evidence="5 6" id="KW-0472">Membrane</keyword>
<evidence type="ECO:0000313" key="7">
    <source>
        <dbReference type="EMBL" id="CAB4339447.1"/>
    </source>
</evidence>